<reference evidence="2 3" key="1">
    <citation type="journal article" date="2016" name="Front. Microbiol.">
        <title>Genomic Resource of Rice Seed Associated Bacteria.</title>
        <authorList>
            <person name="Midha S."/>
            <person name="Bansal K."/>
            <person name="Sharma S."/>
            <person name="Kumar N."/>
            <person name="Patil P.P."/>
            <person name="Chaudhry V."/>
            <person name="Patil P.B."/>
        </authorList>
    </citation>
    <scope>NUCLEOTIDE SEQUENCE [LARGE SCALE GENOMIC DNA]</scope>
    <source>
        <strain evidence="2 3">NS354</strain>
    </source>
</reference>
<gene>
    <name evidence="2" type="ORF">NS354_11180</name>
</gene>
<evidence type="ECO:0000259" key="1">
    <source>
        <dbReference type="Pfam" id="PF25355"/>
    </source>
</evidence>
<evidence type="ECO:0000313" key="3">
    <source>
        <dbReference type="Proteomes" id="UP000070810"/>
    </source>
</evidence>
<dbReference type="OrthoDB" id="5123855at2"/>
<accession>A0A147EE07</accession>
<proteinExistence type="predicted"/>
<dbReference type="EMBL" id="LDRK01000095">
    <property type="protein sequence ID" value="KTR82625.1"/>
    <property type="molecule type" value="Genomic_DNA"/>
</dbReference>
<sequence>MGSIRYDGLTTHFDDRLLAHLQIVIVQKLMREEPFLMSWKDSMSAGDGRTAIWISPETPLTFKFLGSRVPEINKEWLQRLGESANATTGLIVTREDGKLAVAEASGNQYPGNLRTDRIA</sequence>
<dbReference type="AlphaFoldDB" id="A0A147EE07"/>
<comment type="caution">
    <text evidence="2">The sequence shown here is derived from an EMBL/GenBank/DDBJ whole genome shotgun (WGS) entry which is preliminary data.</text>
</comment>
<dbReference type="InterPro" id="IPR057204">
    <property type="entry name" value="DUF7882"/>
</dbReference>
<keyword evidence="2" id="KW-0436">Ligase</keyword>
<dbReference type="PATRIC" id="fig|1079994.3.peg.2628"/>
<dbReference type="GO" id="GO:0016874">
    <property type="term" value="F:ligase activity"/>
    <property type="evidence" value="ECO:0007669"/>
    <property type="project" value="UniProtKB-KW"/>
</dbReference>
<protein>
    <submittedName>
        <fullName evidence="2">ATP-dependent DNA ligase</fullName>
    </submittedName>
</protein>
<dbReference type="Proteomes" id="UP000070810">
    <property type="component" value="Unassembled WGS sequence"/>
</dbReference>
<name>A0A147EE07_9MICO</name>
<evidence type="ECO:0000313" key="2">
    <source>
        <dbReference type="EMBL" id="KTR82625.1"/>
    </source>
</evidence>
<keyword evidence="3" id="KW-1185">Reference proteome</keyword>
<dbReference type="Pfam" id="PF25355">
    <property type="entry name" value="DUF7882"/>
    <property type="match status" value="1"/>
</dbReference>
<dbReference type="RefSeq" id="WP_058594558.1">
    <property type="nucleotide sequence ID" value="NZ_LDRK01000095.1"/>
</dbReference>
<organism evidence="2 3">
    <name type="scientific">Leucobacter chromiiresistens</name>
    <dbReference type="NCBI Taxonomy" id="1079994"/>
    <lineage>
        <taxon>Bacteria</taxon>
        <taxon>Bacillati</taxon>
        <taxon>Actinomycetota</taxon>
        <taxon>Actinomycetes</taxon>
        <taxon>Micrococcales</taxon>
        <taxon>Microbacteriaceae</taxon>
        <taxon>Leucobacter</taxon>
    </lineage>
</organism>
<feature type="domain" description="DUF7882" evidence="1">
    <location>
        <begin position="1"/>
        <end position="95"/>
    </location>
</feature>